<feature type="compositionally biased region" description="Low complexity" evidence="1">
    <location>
        <begin position="521"/>
        <end position="533"/>
    </location>
</feature>
<accession>A0AAE0Y326</accession>
<sequence>MEASSTFVDKLGFTKILKRKGGTKRAVEREEEMRERARNFVTRPGARGRYALISRANASGGWVQRTMKKRWMQTWWRRRKRKRQKHGQPRELRPETNPAVLRCVSGGFDLIQGLERVNLSLLQSPTLLHVATTTRPVEKADSSATSVQLTAPSDRFSGGHNTWGNQACPCIGDTHTDESIPFLLSDKTPEHLPYEKSYQGIGESNDDHSLSLHWRNYCLPRQCQRRSSISRASSNPCRRSTGIGLNSDIHTAFTDNDWVSDPVCYCKKDKAFCAKHSRPDICSPTYELSVPTSPPKLCIYTECVDKTPQARLEDPILAKDREASPANCTIVLSHCIQHNKTKRHKSLIQEQDFSPTAKQSARNFKSSSPSIFKVKSQPRAIFPKKYIKKAVNCRYPRHLHRWLAYWLLVLLGSTSSSQSFNILCPARAAPSPVPLAPPPAYLSSSSSLSTSPSTRSLSLPKSARYRLIPPSQTNESIFIYFSPPSINNLRVNTQQKVSFNFTVQRQGSGTVKSPSVSFQDTTSTSSESAVTTADNSRARDAGKGHVAVVVNDAASDPENDQQLSSTTVSVINDSNSNTNSQVLISETGKTKASNTSHLNEGQGKQAPTAPPQSSSSKRHKTVGQGEKYRVMIYSDNDIIARPLVKEKNGIALVLEDARGSYILMDVTAGRTHNFSVEARHIGRVTVSVAVVDIALDKTMHLASEVQAVAATQYPVSAVRGERTADLVFNIAATVIAIIISFGIGAVTETDNIKRQVKHPVSLIIGFCCQFIIMPVVR</sequence>
<dbReference type="Proteomes" id="UP001283361">
    <property type="component" value="Unassembled WGS sequence"/>
</dbReference>
<gene>
    <name evidence="3" type="ORF">RRG08_041484</name>
</gene>
<keyword evidence="2" id="KW-1133">Transmembrane helix</keyword>
<dbReference type="EMBL" id="JAWDGP010007062">
    <property type="protein sequence ID" value="KAK3730705.1"/>
    <property type="molecule type" value="Genomic_DNA"/>
</dbReference>
<dbReference type="Gene3D" id="1.20.1530.20">
    <property type="match status" value="1"/>
</dbReference>
<reference evidence="3" key="1">
    <citation type="journal article" date="2023" name="G3 (Bethesda)">
        <title>A reference genome for the long-term kleptoplast-retaining sea slug Elysia crispata morphotype clarki.</title>
        <authorList>
            <person name="Eastman K.E."/>
            <person name="Pendleton A.L."/>
            <person name="Shaikh M.A."/>
            <person name="Suttiyut T."/>
            <person name="Ogas R."/>
            <person name="Tomko P."/>
            <person name="Gavelis G."/>
            <person name="Widhalm J.R."/>
            <person name="Wisecaver J.H."/>
        </authorList>
    </citation>
    <scope>NUCLEOTIDE SEQUENCE</scope>
    <source>
        <strain evidence="3">ECLA1</strain>
    </source>
</reference>
<comment type="caution">
    <text evidence="3">The sequence shown here is derived from an EMBL/GenBank/DDBJ whole genome shotgun (WGS) entry which is preliminary data.</text>
</comment>
<feature type="compositionally biased region" description="Polar residues" evidence="1">
    <location>
        <begin position="507"/>
        <end position="520"/>
    </location>
</feature>
<evidence type="ECO:0000313" key="4">
    <source>
        <dbReference type="Proteomes" id="UP001283361"/>
    </source>
</evidence>
<dbReference type="AlphaFoldDB" id="A0AAE0Y326"/>
<organism evidence="3 4">
    <name type="scientific">Elysia crispata</name>
    <name type="common">lettuce slug</name>
    <dbReference type="NCBI Taxonomy" id="231223"/>
    <lineage>
        <taxon>Eukaryota</taxon>
        <taxon>Metazoa</taxon>
        <taxon>Spiralia</taxon>
        <taxon>Lophotrochozoa</taxon>
        <taxon>Mollusca</taxon>
        <taxon>Gastropoda</taxon>
        <taxon>Heterobranchia</taxon>
        <taxon>Euthyneura</taxon>
        <taxon>Panpulmonata</taxon>
        <taxon>Sacoglossa</taxon>
        <taxon>Placobranchoidea</taxon>
        <taxon>Plakobranchidae</taxon>
        <taxon>Elysia</taxon>
    </lineage>
</organism>
<keyword evidence="4" id="KW-1185">Reference proteome</keyword>
<feature type="region of interest" description="Disordered" evidence="1">
    <location>
        <begin position="507"/>
        <end position="623"/>
    </location>
</feature>
<feature type="compositionally biased region" description="Polar residues" evidence="1">
    <location>
        <begin position="560"/>
        <end position="584"/>
    </location>
</feature>
<keyword evidence="2" id="KW-0812">Transmembrane</keyword>
<feature type="transmembrane region" description="Helical" evidence="2">
    <location>
        <begin position="759"/>
        <end position="776"/>
    </location>
</feature>
<feature type="compositionally biased region" description="Polar residues" evidence="1">
    <location>
        <begin position="590"/>
        <end position="599"/>
    </location>
</feature>
<name>A0AAE0Y326_9GAST</name>
<keyword evidence="2" id="KW-0472">Membrane</keyword>
<feature type="transmembrane region" description="Helical" evidence="2">
    <location>
        <begin position="726"/>
        <end position="747"/>
    </location>
</feature>
<evidence type="ECO:0000256" key="2">
    <source>
        <dbReference type="SAM" id="Phobius"/>
    </source>
</evidence>
<evidence type="ECO:0000256" key="1">
    <source>
        <dbReference type="SAM" id="MobiDB-lite"/>
    </source>
</evidence>
<proteinExistence type="predicted"/>
<evidence type="ECO:0000313" key="3">
    <source>
        <dbReference type="EMBL" id="KAK3730705.1"/>
    </source>
</evidence>
<protein>
    <submittedName>
        <fullName evidence="3">Uncharacterized protein</fullName>
    </submittedName>
</protein>
<dbReference type="InterPro" id="IPR038770">
    <property type="entry name" value="Na+/solute_symporter_sf"/>
</dbReference>